<keyword evidence="2" id="KW-1185">Reference proteome</keyword>
<dbReference type="GO" id="GO:0051879">
    <property type="term" value="F:Hsp90 protein binding"/>
    <property type="evidence" value="ECO:0007669"/>
    <property type="project" value="TreeGrafter"/>
</dbReference>
<sequence>MIKHGEGPLYEEAKLALCKLSEVSTKKKPLIQAEERSTEAVEEIMDLLGLNVQPEVIICKVDGEIIEVSTSTPLVMLFGEFAKSLGEGELLPIEEKVLLNQCTFVASLPDRLANILINASWSPKSLEIDIDLFITRISQALCSFLLVIHKTSPIDNVEESFKQKHYQFRKQNAALVCEFMIQTMVRRGYMKVFYQFFILSIRNQEMFSIISEEIIPLVFKAIFKCSFKNWEVSSENMERTLVVRNNNKLYWSEWNSWILQTSEKDSNLKKLLVTSLIRMISFSKKKSDIPNDKLLMFNALHDEIFITQILSVPNERGVLRIIFRGILPEIVDQPKNEKEVDELSEIEINIFKEIFNKWGSHDFVEKGSVELNTTLANAVLYILLHVKERMIKCENKRLPHILLQPLLAGVSERFEIIRSNEMRNEAITVASAFATFFVGEKEALHAFSNLEQFPGLINEWLKGEIDPSRLPGSLQVFNEDLPHNDNDKTKFILCRRNLEEDEFPLDPNDSFTFFCRRDPTVTTKLKLSNTDSVVFYDQNTVNRGKLFSFGKTIHEQDELEDNISILVTLRESYNAIMGIGRSSNAQLHEVQQEIESGLRGLFTALKNIKEKLGIWKEQTVNGEIMLSRKKIGRELNPMIPLLIPTLMTLTIHAPEERHNELMKLRYLNIVSLIIVSPENALNQLSKMLYSAHYGVFQRVEMAKAIGEAAKYLSQVEITLKSQETSENIKNRSNQGLQKRIYPPIPTESTAPLSIRVTEGKETRRWGNAVIERVEKKKKQYSSYLAEVVSFFISTLLAKAEDDHFSFFRDSDPYTPGEVLRTICIIVQCIASARHVAPILCESIMSFALVVVTHHPLLVIRKQGWILIGELMRSWCGAGPLIPSETSPIPSRSVFGGSVSYVFSEKWLAMQQTLQALFEKIKDDPSSAEPAFLVLADMQDLVMSKRDMEVMENRVVNTKKITVAAVKENTIKSF</sequence>
<evidence type="ECO:0000313" key="2">
    <source>
        <dbReference type="Proteomes" id="UP000192257"/>
    </source>
</evidence>
<dbReference type="RefSeq" id="XP_028878723.1">
    <property type="nucleotide sequence ID" value="XM_029029926.1"/>
</dbReference>
<gene>
    <name evidence="1" type="ORF">TM35_000421150</name>
</gene>
<evidence type="ECO:0000313" key="1">
    <source>
        <dbReference type="EMBL" id="ORC84657.1"/>
    </source>
</evidence>
<dbReference type="Proteomes" id="UP000192257">
    <property type="component" value="Unassembled WGS sequence"/>
</dbReference>
<dbReference type="AlphaFoldDB" id="A0A1X0NJ45"/>
<proteinExistence type="predicted"/>
<dbReference type="VEuPathDB" id="TriTrypDB:TM35_000421150"/>
<name>A0A1X0NJ45_9TRYP</name>
<dbReference type="Gene3D" id="1.25.40.720">
    <property type="entry name" value="Telomere length regulation protein 2, C-terminal domain"/>
    <property type="match status" value="1"/>
</dbReference>
<dbReference type="InterPro" id="IPR051970">
    <property type="entry name" value="TEL2_Regulation"/>
</dbReference>
<dbReference type="GeneID" id="39989706"/>
<comment type="caution">
    <text evidence="1">The sequence shown here is derived from an EMBL/GenBank/DDBJ whole genome shotgun (WGS) entry which is preliminary data.</text>
</comment>
<dbReference type="EMBL" id="NBCO01000042">
    <property type="protein sequence ID" value="ORC84657.1"/>
    <property type="molecule type" value="Genomic_DNA"/>
</dbReference>
<dbReference type="PANTHER" id="PTHR15830">
    <property type="entry name" value="TELOMERE LENGTH REGULATION PROTEIN TEL2 FAMILY MEMBER"/>
    <property type="match status" value="1"/>
</dbReference>
<dbReference type="GO" id="GO:0051083">
    <property type="term" value="P:'de novo' cotranslational protein folding"/>
    <property type="evidence" value="ECO:0007669"/>
    <property type="project" value="TreeGrafter"/>
</dbReference>
<accession>A0A1X0NJ45</accession>
<dbReference type="InterPro" id="IPR038528">
    <property type="entry name" value="TEL2_C_sf"/>
</dbReference>
<dbReference type="OrthoDB" id="271055at2759"/>
<dbReference type="PANTHER" id="PTHR15830:SF10">
    <property type="entry name" value="TELOMERE LENGTH REGULATION PROTEIN TEL2 HOMOLOG"/>
    <property type="match status" value="1"/>
</dbReference>
<organism evidence="1 2">
    <name type="scientific">Trypanosoma theileri</name>
    <dbReference type="NCBI Taxonomy" id="67003"/>
    <lineage>
        <taxon>Eukaryota</taxon>
        <taxon>Discoba</taxon>
        <taxon>Euglenozoa</taxon>
        <taxon>Kinetoplastea</taxon>
        <taxon>Metakinetoplastina</taxon>
        <taxon>Trypanosomatida</taxon>
        <taxon>Trypanosomatidae</taxon>
        <taxon>Trypanosoma</taxon>
    </lineage>
</organism>
<reference evidence="1 2" key="1">
    <citation type="submission" date="2017-03" db="EMBL/GenBank/DDBJ databases">
        <title>An alternative strategy for trypanosome survival in the mammalian bloodstream revealed through genome and transcriptome analysis of the ubiquitous bovine parasite Trypanosoma (Megatrypanum) theileri.</title>
        <authorList>
            <person name="Kelly S."/>
            <person name="Ivens A."/>
            <person name="Mott A."/>
            <person name="O'Neill E."/>
            <person name="Emms D."/>
            <person name="Macleod O."/>
            <person name="Voorheis P."/>
            <person name="Matthews J."/>
            <person name="Matthews K."/>
            <person name="Carrington M."/>
        </authorList>
    </citation>
    <scope>NUCLEOTIDE SEQUENCE [LARGE SCALE GENOMIC DNA]</scope>
    <source>
        <strain evidence="1">Edinburgh</strain>
    </source>
</reference>
<dbReference type="GO" id="GO:0042162">
    <property type="term" value="F:telomeric DNA binding"/>
    <property type="evidence" value="ECO:0007669"/>
    <property type="project" value="TreeGrafter"/>
</dbReference>
<protein>
    <submittedName>
        <fullName evidence="1">Uncharacterized protein</fullName>
    </submittedName>
</protein>
<dbReference type="GO" id="GO:0005829">
    <property type="term" value="C:cytosol"/>
    <property type="evidence" value="ECO:0007669"/>
    <property type="project" value="TreeGrafter"/>
</dbReference>